<comment type="caution">
    <text evidence="3">The sequence shown here is derived from an EMBL/GenBank/DDBJ whole genome shotgun (WGS) entry which is preliminary data.</text>
</comment>
<dbReference type="CDD" id="cd00130">
    <property type="entry name" value="PAS"/>
    <property type="match status" value="2"/>
</dbReference>
<feature type="domain" description="PAS" evidence="1">
    <location>
        <begin position="294"/>
        <end position="339"/>
    </location>
</feature>
<dbReference type="Proteomes" id="UP000054926">
    <property type="component" value="Unassembled WGS sequence"/>
</dbReference>
<keyword evidence="4" id="KW-1185">Reference proteome</keyword>
<protein>
    <submittedName>
        <fullName evidence="3">Regulatory protein (GGDEF domain)</fullName>
    </submittedName>
</protein>
<dbReference type="InterPro" id="IPR013767">
    <property type="entry name" value="PAS_fold"/>
</dbReference>
<dbReference type="InterPro" id="IPR000014">
    <property type="entry name" value="PAS"/>
</dbReference>
<dbReference type="Pfam" id="PF00989">
    <property type="entry name" value="PAS"/>
    <property type="match status" value="1"/>
</dbReference>
<evidence type="ECO:0000313" key="3">
    <source>
        <dbReference type="EMBL" id="KTD66927.1"/>
    </source>
</evidence>
<dbReference type="RefSeq" id="WP_058511962.1">
    <property type="nucleotide sequence ID" value="NZ_LNYY01000021.1"/>
</dbReference>
<dbReference type="SUPFAM" id="SSF55785">
    <property type="entry name" value="PYP-like sensor domain (PAS domain)"/>
    <property type="match status" value="2"/>
</dbReference>
<dbReference type="SMART" id="SM00091">
    <property type="entry name" value="PAS"/>
    <property type="match status" value="2"/>
</dbReference>
<organism evidence="3 4">
    <name type="scientific">Legionella steelei</name>
    <dbReference type="NCBI Taxonomy" id="947033"/>
    <lineage>
        <taxon>Bacteria</taxon>
        <taxon>Pseudomonadati</taxon>
        <taxon>Pseudomonadota</taxon>
        <taxon>Gammaproteobacteria</taxon>
        <taxon>Legionellales</taxon>
        <taxon>Legionellaceae</taxon>
        <taxon>Legionella</taxon>
    </lineage>
</organism>
<dbReference type="GO" id="GO:0006355">
    <property type="term" value="P:regulation of DNA-templated transcription"/>
    <property type="evidence" value="ECO:0007669"/>
    <property type="project" value="InterPro"/>
</dbReference>
<sequence length="402" mass="47177">MDEYQLIYISSLDPDSNSCQFKDIFEKISSHSVELNLSGFLLHSEHTFLQILEGERKDILKMFNSISKYTIKSEHLILSEKPIKKRNFQSSLIRFKQIEQSVFNDLYRLSLLGIENFIKKVVALAEEPISEKHDLNTKNKEQSENQIPINSKFFHYSTEVSSDEVFLMNDESQIVYVNNAACESLGYTSDELVGMSVWQWDPLFPREVWPTFWRDFVEKKQLHFETQHKKKSGEVFPVEVRAHLFIKNNENYALVFVNDITYQKKTESELLAYKIQLERLIESKNEELKKSFEMLQLHKELVDIHSSMCITDANGKITYVNNLYCKLSGYTKDELIGQNHRMLQSGVHDKKFYQNLYQTIEAGHVWRGELCNKRKDGKLYWIDATIVPRLDANRNTTQLGRI</sequence>
<dbReference type="Pfam" id="PF13426">
    <property type="entry name" value="PAS_9"/>
    <property type="match status" value="1"/>
</dbReference>
<dbReference type="InterPro" id="IPR035965">
    <property type="entry name" value="PAS-like_dom_sf"/>
</dbReference>
<dbReference type="SMART" id="SM01034">
    <property type="entry name" value="BLUF"/>
    <property type="match status" value="1"/>
</dbReference>
<dbReference type="GO" id="GO:0009882">
    <property type="term" value="F:blue light photoreceptor activity"/>
    <property type="evidence" value="ECO:0007669"/>
    <property type="project" value="InterPro"/>
</dbReference>
<gene>
    <name evidence="3" type="ORF">Lste_3133</name>
</gene>
<reference evidence="3 4" key="1">
    <citation type="submission" date="2015-11" db="EMBL/GenBank/DDBJ databases">
        <title>Genomic analysis of 38 Legionella species identifies large and diverse effector repertoires.</title>
        <authorList>
            <person name="Burstein D."/>
            <person name="Amaro F."/>
            <person name="Zusman T."/>
            <person name="Lifshitz Z."/>
            <person name="Cohen O."/>
            <person name="Gilbert J.A."/>
            <person name="Pupko T."/>
            <person name="Shuman H.A."/>
            <person name="Segal G."/>
        </authorList>
    </citation>
    <scope>NUCLEOTIDE SEQUENCE [LARGE SCALE GENOMIC DNA]</scope>
    <source>
        <strain evidence="3 4">IMVS3376</strain>
    </source>
</reference>
<dbReference type="PANTHER" id="PTHR44757:SF2">
    <property type="entry name" value="BIOFILM ARCHITECTURE MAINTENANCE PROTEIN MBAA"/>
    <property type="match status" value="1"/>
</dbReference>
<evidence type="ECO:0000259" key="1">
    <source>
        <dbReference type="PROSITE" id="PS50112"/>
    </source>
</evidence>
<proteinExistence type="predicted"/>
<dbReference type="AlphaFoldDB" id="A0A0W0ZCY2"/>
<dbReference type="GO" id="GO:0071949">
    <property type="term" value="F:FAD binding"/>
    <property type="evidence" value="ECO:0007669"/>
    <property type="project" value="InterPro"/>
</dbReference>
<dbReference type="PROSITE" id="PS50112">
    <property type="entry name" value="PAS"/>
    <property type="match status" value="2"/>
</dbReference>
<dbReference type="InterPro" id="IPR007024">
    <property type="entry name" value="BLUF_domain"/>
</dbReference>
<dbReference type="PANTHER" id="PTHR44757">
    <property type="entry name" value="DIGUANYLATE CYCLASE DGCP"/>
    <property type="match status" value="1"/>
</dbReference>
<dbReference type="STRING" id="947033.Lste_3133"/>
<evidence type="ECO:0000259" key="2">
    <source>
        <dbReference type="PROSITE" id="PS50925"/>
    </source>
</evidence>
<dbReference type="Pfam" id="PF04940">
    <property type="entry name" value="BLUF"/>
    <property type="match status" value="1"/>
</dbReference>
<dbReference type="EMBL" id="LNYY01000021">
    <property type="protein sequence ID" value="KTD66927.1"/>
    <property type="molecule type" value="Genomic_DNA"/>
</dbReference>
<dbReference type="PROSITE" id="PS50925">
    <property type="entry name" value="BLUF"/>
    <property type="match status" value="1"/>
</dbReference>
<dbReference type="SUPFAM" id="SSF54975">
    <property type="entry name" value="Acylphosphatase/BLUF domain-like"/>
    <property type="match status" value="1"/>
</dbReference>
<dbReference type="PATRIC" id="fig|947033.5.peg.3326"/>
<dbReference type="OrthoDB" id="5645859at2"/>
<evidence type="ECO:0000313" key="4">
    <source>
        <dbReference type="Proteomes" id="UP000054926"/>
    </source>
</evidence>
<dbReference type="InterPro" id="IPR052155">
    <property type="entry name" value="Biofilm_reg_signaling"/>
</dbReference>
<dbReference type="InterPro" id="IPR036046">
    <property type="entry name" value="Acylphosphatase-like_dom_sf"/>
</dbReference>
<name>A0A0W0ZCY2_9GAMM</name>
<dbReference type="Gene3D" id="3.30.450.20">
    <property type="entry name" value="PAS domain"/>
    <property type="match status" value="2"/>
</dbReference>
<dbReference type="Gene3D" id="3.30.70.100">
    <property type="match status" value="1"/>
</dbReference>
<dbReference type="NCBIfam" id="TIGR00229">
    <property type="entry name" value="sensory_box"/>
    <property type="match status" value="2"/>
</dbReference>
<accession>A0A0W0ZCY2</accession>
<feature type="domain" description="BLUF" evidence="2">
    <location>
        <begin position="3"/>
        <end position="94"/>
    </location>
</feature>
<feature type="domain" description="PAS" evidence="1">
    <location>
        <begin position="150"/>
        <end position="196"/>
    </location>
</feature>